<name>A0AAX2UGJ3_9BACT</name>
<protein>
    <submittedName>
        <fullName evidence="1">Uncharacterized protein</fullName>
    </submittedName>
</protein>
<evidence type="ECO:0000313" key="1">
    <source>
        <dbReference type="EMBL" id="TNB54239.1"/>
    </source>
</evidence>
<proteinExistence type="predicted"/>
<comment type="caution">
    <text evidence="1">The sequence shown here is derived from an EMBL/GenBank/DDBJ whole genome shotgun (WGS) entry which is preliminary data.</text>
</comment>
<dbReference type="EMBL" id="VDBS01000166">
    <property type="protein sequence ID" value="TNB54239.1"/>
    <property type="molecule type" value="Genomic_DNA"/>
</dbReference>
<sequence>MTKDIKPQSLKSINEEFTYKLLDNNCVTWVIRKLSNIGIELIDETYTIPGNFMELLPTIKLIHSTFFKFQNIDDNLKSIKGAKAFRDWARTMMNNDYICYIDDKALEQKL</sequence>
<dbReference type="Proteomes" id="UP000306813">
    <property type="component" value="Unassembled WGS sequence"/>
</dbReference>
<evidence type="ECO:0000313" key="2">
    <source>
        <dbReference type="Proteomes" id="UP000306813"/>
    </source>
</evidence>
<organism evidence="1 2">
    <name type="scientific">Campylobacter helveticus</name>
    <dbReference type="NCBI Taxonomy" id="28898"/>
    <lineage>
        <taxon>Bacteria</taxon>
        <taxon>Pseudomonadati</taxon>
        <taxon>Campylobacterota</taxon>
        <taxon>Epsilonproteobacteria</taxon>
        <taxon>Campylobacterales</taxon>
        <taxon>Campylobacteraceae</taxon>
        <taxon>Campylobacter</taxon>
    </lineage>
</organism>
<reference evidence="1 2" key="1">
    <citation type="submission" date="2019-05" db="EMBL/GenBank/DDBJ databases">
        <title>Draft genomes of eight strains of Campylobacter helveticus isolated from cats and a dog in New Zealand.</title>
        <authorList>
            <person name="Bojanic K."/>
            <person name="Midwinter A.C."/>
            <person name="Biggs P.J."/>
            <person name="Acke E."/>
            <person name="Cornelius A.J."/>
            <person name="Marshall J.C."/>
        </authorList>
    </citation>
    <scope>NUCLEOTIDE SEQUENCE [LARGE SCALE GENOMIC DNA]</scope>
    <source>
        <strain evidence="1 2">ACP123b</strain>
    </source>
</reference>
<dbReference type="AlphaFoldDB" id="A0AAX2UGJ3"/>
<feature type="non-terminal residue" evidence="1">
    <location>
        <position position="110"/>
    </location>
</feature>
<gene>
    <name evidence="1" type="ORF">FDW42_10455</name>
</gene>
<accession>A0AAX2UGJ3</accession>